<dbReference type="Pfam" id="PF01425">
    <property type="entry name" value="Amidase"/>
    <property type="match status" value="1"/>
</dbReference>
<evidence type="ECO:0000313" key="3">
    <source>
        <dbReference type="EMBL" id="GAA3766385.1"/>
    </source>
</evidence>
<dbReference type="InterPro" id="IPR000120">
    <property type="entry name" value="Amidase"/>
</dbReference>
<protein>
    <submittedName>
        <fullName evidence="3">Amidase family protein</fullName>
    </submittedName>
</protein>
<dbReference type="PANTHER" id="PTHR11895:SF7">
    <property type="entry name" value="GLUTAMYL-TRNA(GLN) AMIDOTRANSFERASE SUBUNIT A, MITOCHONDRIAL"/>
    <property type="match status" value="1"/>
</dbReference>
<comment type="similarity">
    <text evidence="1">Belongs to the amidase family.</text>
</comment>
<comment type="caution">
    <text evidence="3">The sequence shown here is derived from an EMBL/GenBank/DDBJ whole genome shotgun (WGS) entry which is preliminary data.</text>
</comment>
<evidence type="ECO:0000259" key="2">
    <source>
        <dbReference type="Pfam" id="PF01425"/>
    </source>
</evidence>
<keyword evidence="4" id="KW-1185">Reference proteome</keyword>
<organism evidence="3 4">
    <name type="scientific">Microbacterium kribbense</name>
    <dbReference type="NCBI Taxonomy" id="433645"/>
    <lineage>
        <taxon>Bacteria</taxon>
        <taxon>Bacillati</taxon>
        <taxon>Actinomycetota</taxon>
        <taxon>Actinomycetes</taxon>
        <taxon>Micrococcales</taxon>
        <taxon>Microbacteriaceae</taxon>
        <taxon>Microbacterium</taxon>
    </lineage>
</organism>
<dbReference type="Proteomes" id="UP001500540">
    <property type="component" value="Unassembled WGS sequence"/>
</dbReference>
<feature type="domain" description="Amidase" evidence="2">
    <location>
        <begin position="34"/>
        <end position="455"/>
    </location>
</feature>
<dbReference type="InterPro" id="IPR036928">
    <property type="entry name" value="AS_sf"/>
</dbReference>
<accession>A0ABP7GJP6</accession>
<name>A0ABP7GJP6_9MICO</name>
<dbReference type="PANTHER" id="PTHR11895">
    <property type="entry name" value="TRANSAMIDASE"/>
    <property type="match status" value="1"/>
</dbReference>
<proteinExistence type="inferred from homology"/>
<reference evidence="4" key="1">
    <citation type="journal article" date="2019" name="Int. J. Syst. Evol. Microbiol.">
        <title>The Global Catalogue of Microorganisms (GCM) 10K type strain sequencing project: providing services to taxonomists for standard genome sequencing and annotation.</title>
        <authorList>
            <consortium name="The Broad Institute Genomics Platform"/>
            <consortium name="The Broad Institute Genome Sequencing Center for Infectious Disease"/>
            <person name="Wu L."/>
            <person name="Ma J."/>
        </authorList>
    </citation>
    <scope>NUCLEOTIDE SEQUENCE [LARGE SCALE GENOMIC DNA]</scope>
    <source>
        <strain evidence="4">JCM 16950</strain>
    </source>
</reference>
<dbReference type="SUPFAM" id="SSF75304">
    <property type="entry name" value="Amidase signature (AS) enzymes"/>
    <property type="match status" value="1"/>
</dbReference>
<dbReference type="Gene3D" id="3.90.1300.10">
    <property type="entry name" value="Amidase signature (AS) domain"/>
    <property type="match status" value="1"/>
</dbReference>
<gene>
    <name evidence="3" type="ORF">GCM10022240_18620</name>
</gene>
<sequence length="485" mass="50688">MLMSTDPAHGDDRLPGAFELGARVRAGETTAAAVLDAHLARIAARNPELNALTVVFADRARALADAVDRRVAAGEDPGPLAGVPISVKENIDLSWSATTEGWRGQADAVPARDATVVERMLAAGAIVVGRGNMPDFGMRWDTDNDLFGRTLNPWNRRRTTFGSSGGDAVSVATGMSAIGLGNDFGGSIRLPASALGICGLRPSAGRVPRARVREQPVALTLQRFSVNGLLARSVADLDGALRLVAGWDVGDPVSADLPALHAYAGPKRVAVTRDPLGGGVDPDVGAGVDRAAAALRAAGWQIEQIEPPFIDEAAVLWRRLACTDMLWSLDPATLPEPLGRAATRFLRDSTAAAQPYRTAADYGRAWARRAVIEAAWRGFQQEFPLVLGPVFTGAIPEPEFDLGGPDEADAALRGLRLVVTVNFLGLPAVAVPTGVGGDGMPTAVQLIGPAHGETAALAAARDVEAALGRVSPPVPARSRAARSRR</sequence>
<evidence type="ECO:0000256" key="1">
    <source>
        <dbReference type="ARBA" id="ARBA00009199"/>
    </source>
</evidence>
<dbReference type="EMBL" id="BAABAF010000006">
    <property type="protein sequence ID" value="GAA3766385.1"/>
    <property type="molecule type" value="Genomic_DNA"/>
</dbReference>
<evidence type="ECO:0000313" key="4">
    <source>
        <dbReference type="Proteomes" id="UP001500540"/>
    </source>
</evidence>
<dbReference type="InterPro" id="IPR023631">
    <property type="entry name" value="Amidase_dom"/>
</dbReference>